<feature type="region of interest" description="Disordered" evidence="1">
    <location>
        <begin position="27"/>
        <end position="49"/>
    </location>
</feature>
<keyword evidence="3" id="KW-1185">Reference proteome</keyword>
<name>A0A166WK27_9AGAM</name>
<reference evidence="2 3" key="1">
    <citation type="journal article" date="2016" name="Mol. Biol. Evol.">
        <title>Comparative Genomics of Early-Diverging Mushroom-Forming Fungi Provides Insights into the Origins of Lignocellulose Decay Capabilities.</title>
        <authorList>
            <person name="Nagy L.G."/>
            <person name="Riley R."/>
            <person name="Tritt A."/>
            <person name="Adam C."/>
            <person name="Daum C."/>
            <person name="Floudas D."/>
            <person name="Sun H."/>
            <person name="Yadav J.S."/>
            <person name="Pangilinan J."/>
            <person name="Larsson K.H."/>
            <person name="Matsuura K."/>
            <person name="Barry K."/>
            <person name="Labutti K."/>
            <person name="Kuo R."/>
            <person name="Ohm R.A."/>
            <person name="Bhattacharya S.S."/>
            <person name="Shirouzu T."/>
            <person name="Yoshinaga Y."/>
            <person name="Martin F.M."/>
            <person name="Grigoriev I.V."/>
            <person name="Hibbett D.S."/>
        </authorList>
    </citation>
    <scope>NUCLEOTIDE SEQUENCE [LARGE SCALE GENOMIC DNA]</scope>
    <source>
        <strain evidence="2 3">CBS 109695</strain>
    </source>
</reference>
<gene>
    <name evidence="2" type="ORF">FIBSPDRAFT_924264</name>
</gene>
<dbReference type="EMBL" id="KV417481">
    <property type="protein sequence ID" value="KZP33837.1"/>
    <property type="molecule type" value="Genomic_DNA"/>
</dbReference>
<evidence type="ECO:0000256" key="1">
    <source>
        <dbReference type="SAM" id="MobiDB-lite"/>
    </source>
</evidence>
<protein>
    <submittedName>
        <fullName evidence="2">Uncharacterized protein</fullName>
    </submittedName>
</protein>
<proteinExistence type="predicted"/>
<feature type="region of interest" description="Disordered" evidence="1">
    <location>
        <begin position="162"/>
        <end position="193"/>
    </location>
</feature>
<feature type="compositionally biased region" description="Basic and acidic residues" evidence="1">
    <location>
        <begin position="30"/>
        <end position="44"/>
    </location>
</feature>
<dbReference type="Proteomes" id="UP000076532">
    <property type="component" value="Unassembled WGS sequence"/>
</dbReference>
<evidence type="ECO:0000313" key="3">
    <source>
        <dbReference type="Proteomes" id="UP000076532"/>
    </source>
</evidence>
<accession>A0A166WK27</accession>
<evidence type="ECO:0000313" key="2">
    <source>
        <dbReference type="EMBL" id="KZP33837.1"/>
    </source>
</evidence>
<organism evidence="2 3">
    <name type="scientific">Athelia psychrophila</name>
    <dbReference type="NCBI Taxonomy" id="1759441"/>
    <lineage>
        <taxon>Eukaryota</taxon>
        <taxon>Fungi</taxon>
        <taxon>Dikarya</taxon>
        <taxon>Basidiomycota</taxon>
        <taxon>Agaricomycotina</taxon>
        <taxon>Agaricomycetes</taxon>
        <taxon>Agaricomycetidae</taxon>
        <taxon>Atheliales</taxon>
        <taxon>Atheliaceae</taxon>
        <taxon>Athelia</taxon>
    </lineage>
</organism>
<sequence length="309" mass="34469">MAIAVVLTPVQSANMTVMKIKVGRQNFTSSEEKSSASGTDRKAEAAAPQLPTCSNHHRLYCRANSVGALIDALMGGRPLKMHVPEKCIKSPKGKFTIAAEAAEPVSTKKPSKLALMRVKREEAERVAKADAERAERPMHRRWSVPCVVFICEVLRDNIVLDRSPGEGEADSGESPFTQSESHKHESISGSRSAQLLRKAEFSQHRHRELGCGNVDSPRQSKYQTRIILAQPWVHPHFPLATKDCSKYAQDAAKNHAARQWIFEVFIGTNGCLRHLDDRSVHVTAFPHAVPQRFKTVSLYKSIRVYELEN</sequence>
<dbReference type="AlphaFoldDB" id="A0A166WK27"/>